<name>A0ABT6WUI8_9ACTN</name>
<keyword evidence="1" id="KW-0255">Endonuclease</keyword>
<gene>
    <name evidence="1" type="ORF">QLQ12_32825</name>
</gene>
<organism evidence="1 2">
    <name type="scientific">Actinoplanes sandaracinus</name>
    <dbReference type="NCBI Taxonomy" id="3045177"/>
    <lineage>
        <taxon>Bacteria</taxon>
        <taxon>Bacillati</taxon>
        <taxon>Actinomycetota</taxon>
        <taxon>Actinomycetes</taxon>
        <taxon>Micromonosporales</taxon>
        <taxon>Micromonosporaceae</taxon>
        <taxon>Actinoplanes</taxon>
    </lineage>
</organism>
<dbReference type="Pfam" id="PF10117">
    <property type="entry name" value="McrBC"/>
    <property type="match status" value="1"/>
</dbReference>
<dbReference type="PANTHER" id="PTHR38733">
    <property type="entry name" value="PROTEIN MCRC"/>
    <property type="match status" value="1"/>
</dbReference>
<keyword evidence="2" id="KW-1185">Reference proteome</keyword>
<proteinExistence type="predicted"/>
<evidence type="ECO:0000313" key="1">
    <source>
        <dbReference type="EMBL" id="MDI6103404.1"/>
    </source>
</evidence>
<dbReference type="RefSeq" id="WP_282764482.1">
    <property type="nucleotide sequence ID" value="NZ_JASCTH010000025.1"/>
</dbReference>
<reference evidence="1 2" key="1">
    <citation type="submission" date="2023-05" db="EMBL/GenBank/DDBJ databases">
        <title>Actinoplanes sp. NEAU-A12 genome sequencing.</title>
        <authorList>
            <person name="Wang Z.-S."/>
        </authorList>
    </citation>
    <scope>NUCLEOTIDE SEQUENCE [LARGE SCALE GENOMIC DNA]</scope>
    <source>
        <strain evidence="1 2">NEAU-A12</strain>
    </source>
</reference>
<sequence length="405" mass="43774">MSEPPIVLAELDLIGVRRRLDDDTANALTATGLLETRPDGAGWWRLTPTGKVGAVRIGGLDVRVQPKAGITRLLFLLGYALDPGFRAFDSTADAEPDLWPALAESLVRQAEHALAPGVLQGYLRVDEALPLVRGRIRFADQFARRPGMLLPIEVRYDEYATDIAENRILRTALRRMTAVPRLPAAARSRLAHLDSRLDGVRVLAPGATAPAWRPSRLNARYVPALRLAEIILRHQSAEPGPGGVTTAAFVVSMAKVFEDFVTTALREALAPYPGRTQSQYPAYLDTGRAVPIRPDAVHVVGHRPVAVFDAKYKLEGPGSRYPNADAYQMLAYCTALNLPTGWLIYAQGATPSRHRVRNSGIDIVHHPLDLTASPRQILEAVGAVARAALGEPPGPVRHAGAAGTG</sequence>
<comment type="caution">
    <text evidence="1">The sequence shown here is derived from an EMBL/GenBank/DDBJ whole genome shotgun (WGS) entry which is preliminary data.</text>
</comment>
<dbReference type="InterPro" id="IPR019292">
    <property type="entry name" value="McrC"/>
</dbReference>
<evidence type="ECO:0000313" key="2">
    <source>
        <dbReference type="Proteomes" id="UP001241758"/>
    </source>
</evidence>
<dbReference type="EMBL" id="JASCTH010000025">
    <property type="protein sequence ID" value="MDI6103404.1"/>
    <property type="molecule type" value="Genomic_DNA"/>
</dbReference>
<dbReference type="PANTHER" id="PTHR38733:SF1">
    <property type="entry name" value="TYPE IV METHYL-DIRECTED RESTRICTION ENZYME ECOKMCRBC"/>
    <property type="match status" value="1"/>
</dbReference>
<dbReference type="GO" id="GO:0004519">
    <property type="term" value="F:endonuclease activity"/>
    <property type="evidence" value="ECO:0007669"/>
    <property type="project" value="UniProtKB-KW"/>
</dbReference>
<protein>
    <submittedName>
        <fullName evidence="1">Restriction endonuclease</fullName>
    </submittedName>
</protein>
<accession>A0ABT6WUI8</accession>
<dbReference type="Proteomes" id="UP001241758">
    <property type="component" value="Unassembled WGS sequence"/>
</dbReference>
<keyword evidence="1" id="KW-0540">Nuclease</keyword>
<keyword evidence="1" id="KW-0378">Hydrolase</keyword>